<dbReference type="STRING" id="313596.RB2501_02790"/>
<dbReference type="Proteomes" id="UP000009049">
    <property type="component" value="Chromosome"/>
</dbReference>
<gene>
    <name evidence="1" type="ordered locus">RB2501_02790</name>
</gene>
<dbReference type="Pfam" id="PF13618">
    <property type="entry name" value="Gluconate_2-dh3"/>
    <property type="match status" value="1"/>
</dbReference>
<organism evidence="1 2">
    <name type="scientific">Robiginitalea biformata (strain ATCC BAA-864 / DSM 15991 / KCTC 12146 / HTCC2501)</name>
    <dbReference type="NCBI Taxonomy" id="313596"/>
    <lineage>
        <taxon>Bacteria</taxon>
        <taxon>Pseudomonadati</taxon>
        <taxon>Bacteroidota</taxon>
        <taxon>Flavobacteriia</taxon>
        <taxon>Flavobacteriales</taxon>
        <taxon>Flavobacteriaceae</taxon>
        <taxon>Robiginitalea</taxon>
    </lineage>
</organism>
<evidence type="ECO:0008006" key="3">
    <source>
        <dbReference type="Google" id="ProtNLM"/>
    </source>
</evidence>
<dbReference type="InterPro" id="IPR027056">
    <property type="entry name" value="Gluconate_2DH_su3"/>
</dbReference>
<evidence type="ECO:0000313" key="1">
    <source>
        <dbReference type="EMBL" id="EAR14316.1"/>
    </source>
</evidence>
<dbReference type="AlphaFoldDB" id="A4CPJ5"/>
<reference evidence="1 2" key="1">
    <citation type="journal article" date="2009" name="J. Bacteriol.">
        <title>Complete genome sequence of Robiginitalea biformata HTCC2501.</title>
        <authorList>
            <person name="Oh H.M."/>
            <person name="Giovannoni S.J."/>
            <person name="Lee K."/>
            <person name="Ferriera S."/>
            <person name="Johnson J."/>
            <person name="Cho J.C."/>
        </authorList>
    </citation>
    <scope>NUCLEOTIDE SEQUENCE [LARGE SCALE GENOMIC DNA]</scope>
    <source>
        <strain evidence="2">ATCC BAA-864 / HTCC2501 / KCTC 12146</strain>
    </source>
</reference>
<dbReference type="eggNOG" id="ENOG502ZBRS">
    <property type="taxonomic scope" value="Bacteria"/>
</dbReference>
<dbReference type="KEGG" id="rbi:RB2501_02790"/>
<dbReference type="HOGENOM" id="CLU_089930_0_1_10"/>
<protein>
    <recommendedName>
        <fullName evidence="3">Gluconate 2-dehydrogenase subunit 3 family protein</fullName>
    </recommendedName>
</protein>
<dbReference type="EMBL" id="CP001712">
    <property type="protein sequence ID" value="EAR14316.1"/>
    <property type="molecule type" value="Genomic_DNA"/>
</dbReference>
<evidence type="ECO:0000313" key="2">
    <source>
        <dbReference type="Proteomes" id="UP000009049"/>
    </source>
</evidence>
<proteinExistence type="predicted"/>
<keyword evidence="2" id="KW-1185">Reference proteome</keyword>
<sequence length="185" mass="20148">MAGAALALPTALSLLQSCQKEKRPDWKPEFLTASEAALVAALVDTVLPRTETPGGLDVKADMFMDKVFARVYDPEAREALRRELAAFDSRCIDGYGEVFAELGDTDRAGVLKAEEAAGGKFNPGVWGTAVGEQEPVGFYRNLKSMMVWAYFSSEEIGRNVLSYDPIPGAFQGCIPLSDVGYRWSL</sequence>
<name>A4CPJ5_ROBBH</name>
<accession>A4CPJ5</accession>